<dbReference type="Proteomes" id="UP000719412">
    <property type="component" value="Unassembled WGS sequence"/>
</dbReference>
<proteinExistence type="predicted"/>
<dbReference type="Gene3D" id="3.40.50.1360">
    <property type="match status" value="1"/>
</dbReference>
<dbReference type="InterPro" id="IPR039104">
    <property type="entry name" value="6PGL"/>
</dbReference>
<protein>
    <recommendedName>
        <fullName evidence="1">Glucosamine/galactosamine-6-phosphate isomerase domain-containing protein</fullName>
    </recommendedName>
</protein>
<feature type="domain" description="Glucosamine/galactosamine-6-phosphate isomerase" evidence="1">
    <location>
        <begin position="174"/>
        <end position="269"/>
    </location>
</feature>
<dbReference type="AlphaFoldDB" id="A0A8J6HEC5"/>
<evidence type="ECO:0000313" key="3">
    <source>
        <dbReference type="Proteomes" id="UP000719412"/>
    </source>
</evidence>
<comment type="caution">
    <text evidence="2">The sequence shown here is derived from an EMBL/GenBank/DDBJ whole genome shotgun (WGS) entry which is preliminary data.</text>
</comment>
<reference evidence="2" key="1">
    <citation type="journal article" date="2020" name="J Insects Food Feed">
        <title>The yellow mealworm (Tenebrio molitor) genome: a resource for the emerging insects as food and feed industry.</title>
        <authorList>
            <person name="Eriksson T."/>
            <person name="Andere A."/>
            <person name="Kelstrup H."/>
            <person name="Emery V."/>
            <person name="Picard C."/>
        </authorList>
    </citation>
    <scope>NUCLEOTIDE SEQUENCE</scope>
    <source>
        <strain evidence="2">Stoneville</strain>
        <tissue evidence="2">Whole head</tissue>
    </source>
</reference>
<dbReference type="GO" id="GO:0005975">
    <property type="term" value="P:carbohydrate metabolic process"/>
    <property type="evidence" value="ECO:0007669"/>
    <property type="project" value="InterPro"/>
</dbReference>
<dbReference type="PANTHER" id="PTHR11054">
    <property type="entry name" value="6-PHOSPHOGLUCONOLACTONASE"/>
    <property type="match status" value="1"/>
</dbReference>
<evidence type="ECO:0000259" key="1">
    <source>
        <dbReference type="Pfam" id="PF01182"/>
    </source>
</evidence>
<accession>A0A8J6HEC5</accession>
<evidence type="ECO:0000313" key="2">
    <source>
        <dbReference type="EMBL" id="KAH0812832.1"/>
    </source>
</evidence>
<keyword evidence="3" id="KW-1185">Reference proteome</keyword>
<dbReference type="EMBL" id="JABDTM020025763">
    <property type="protein sequence ID" value="KAH0812832.1"/>
    <property type="molecule type" value="Genomic_DNA"/>
</dbReference>
<dbReference type="SUPFAM" id="SSF100950">
    <property type="entry name" value="NagB/RpiA/CoA transferase-like"/>
    <property type="match status" value="1"/>
</dbReference>
<dbReference type="Pfam" id="PF01182">
    <property type="entry name" value="Glucosamine_iso"/>
    <property type="match status" value="1"/>
</dbReference>
<dbReference type="InterPro" id="IPR006148">
    <property type="entry name" value="Glc/Gal-6P_isomerase"/>
</dbReference>
<dbReference type="InterPro" id="IPR037171">
    <property type="entry name" value="NagB/RpiA_transferase-like"/>
</dbReference>
<organism evidence="2 3">
    <name type="scientific">Tenebrio molitor</name>
    <name type="common">Yellow mealworm beetle</name>
    <dbReference type="NCBI Taxonomy" id="7067"/>
    <lineage>
        <taxon>Eukaryota</taxon>
        <taxon>Metazoa</taxon>
        <taxon>Ecdysozoa</taxon>
        <taxon>Arthropoda</taxon>
        <taxon>Hexapoda</taxon>
        <taxon>Insecta</taxon>
        <taxon>Pterygota</taxon>
        <taxon>Neoptera</taxon>
        <taxon>Endopterygota</taxon>
        <taxon>Coleoptera</taxon>
        <taxon>Polyphaga</taxon>
        <taxon>Cucujiformia</taxon>
        <taxon>Tenebrionidae</taxon>
        <taxon>Tenebrio</taxon>
    </lineage>
</organism>
<name>A0A8J6HEC5_TENMO</name>
<reference evidence="2" key="2">
    <citation type="submission" date="2021-08" db="EMBL/GenBank/DDBJ databases">
        <authorList>
            <person name="Eriksson T."/>
        </authorList>
    </citation>
    <scope>NUCLEOTIDE SEQUENCE</scope>
    <source>
        <strain evidence="2">Stoneville</strain>
        <tissue evidence="2">Whole head</tissue>
    </source>
</reference>
<dbReference type="PANTHER" id="PTHR11054:SF0">
    <property type="entry name" value="6-PHOSPHOGLUCONOLACTONASE"/>
    <property type="match status" value="1"/>
</dbReference>
<gene>
    <name evidence="2" type="ORF">GEV33_009957</name>
</gene>
<sequence length="279" mass="31794">MSLGYDLESRHVSPPSKHRTPVMTDLGFDRLINCTCKGKNLWRPRGERFQVEPICIEQVFVEKRPKTFHPNVKLPNFTNRILHIAKQTMKELRWRQLLKYLLWLVARVVNRHAPSLIKTRKQDALSLCLARTLLSATSIVTLQGRGVCGVHVFVLREHPFSMAAPEKSIRVVKDRDEVVAQLADLIKQVSDEKTASQGVFNIGVSGGSLVGFLKEGLPKIQTDFSKWRVFFCDERVVPEDSPDSTFGQYKQHLVGRVGLKENQFVRIKEGISGRRPLVE</sequence>